<reference evidence="7" key="1">
    <citation type="submission" date="2019-08" db="EMBL/GenBank/DDBJ databases">
        <title>The genome of the North American firefly Photinus pyralis.</title>
        <authorList>
            <consortium name="Photinus pyralis genome working group"/>
            <person name="Fallon T.R."/>
            <person name="Sander Lower S.E."/>
            <person name="Weng J.-K."/>
        </authorList>
    </citation>
    <scope>NUCLEOTIDE SEQUENCE</scope>
    <source>
        <strain evidence="7">TRF0915ILg1</strain>
        <tissue evidence="7">Whole body</tissue>
    </source>
</reference>
<organism evidence="7 8">
    <name type="scientific">Ignelater luminosus</name>
    <name type="common">Cucubano</name>
    <name type="synonym">Pyrophorus luminosus</name>
    <dbReference type="NCBI Taxonomy" id="2038154"/>
    <lineage>
        <taxon>Eukaryota</taxon>
        <taxon>Metazoa</taxon>
        <taxon>Ecdysozoa</taxon>
        <taxon>Arthropoda</taxon>
        <taxon>Hexapoda</taxon>
        <taxon>Insecta</taxon>
        <taxon>Pterygota</taxon>
        <taxon>Neoptera</taxon>
        <taxon>Endopterygota</taxon>
        <taxon>Coleoptera</taxon>
        <taxon>Polyphaga</taxon>
        <taxon>Elateriformia</taxon>
        <taxon>Elateroidea</taxon>
        <taxon>Elateridae</taxon>
        <taxon>Agrypninae</taxon>
        <taxon>Pyrophorini</taxon>
        <taxon>Ignelater</taxon>
    </lineage>
</organism>
<comment type="similarity">
    <text evidence="5">Belongs to the Fanconi anemia protein FANCD2 family.</text>
</comment>
<accession>A0A8K0DFF9</accession>
<evidence type="ECO:0000256" key="3">
    <source>
        <dbReference type="ARBA" id="ARBA00022843"/>
    </source>
</evidence>
<dbReference type="PANTHER" id="PTHR32086:SF0">
    <property type="entry name" value="FANCONI ANEMIA GROUP D2 PROTEIN"/>
    <property type="match status" value="1"/>
</dbReference>
<proteinExistence type="inferred from homology"/>
<dbReference type="PANTHER" id="PTHR32086">
    <property type="entry name" value="FANCONI ANEMIA GROUP D2 PROTEIN"/>
    <property type="match status" value="1"/>
</dbReference>
<dbReference type="GO" id="GO:0000793">
    <property type="term" value="C:condensed chromosome"/>
    <property type="evidence" value="ECO:0007669"/>
    <property type="project" value="TreeGrafter"/>
</dbReference>
<feature type="compositionally biased region" description="Acidic residues" evidence="6">
    <location>
        <begin position="885"/>
        <end position="908"/>
    </location>
</feature>
<keyword evidence="4" id="KW-0539">Nucleus</keyword>
<dbReference type="Proteomes" id="UP000801492">
    <property type="component" value="Unassembled WGS sequence"/>
</dbReference>
<evidence type="ECO:0000256" key="4">
    <source>
        <dbReference type="ARBA" id="ARBA00023242"/>
    </source>
</evidence>
<dbReference type="InterPro" id="IPR029448">
    <property type="entry name" value="FANCD2"/>
</dbReference>
<dbReference type="AlphaFoldDB" id="A0A8K0DFF9"/>
<evidence type="ECO:0000313" key="7">
    <source>
        <dbReference type="EMBL" id="KAF2905315.1"/>
    </source>
</evidence>
<keyword evidence="3" id="KW-0832">Ubl conjugation</keyword>
<dbReference type="GO" id="GO:0070182">
    <property type="term" value="F:DNA polymerase binding"/>
    <property type="evidence" value="ECO:0007669"/>
    <property type="project" value="TreeGrafter"/>
</dbReference>
<evidence type="ECO:0000256" key="1">
    <source>
        <dbReference type="ARBA" id="ARBA00004123"/>
    </source>
</evidence>
<dbReference type="GO" id="GO:1990918">
    <property type="term" value="P:double-strand break repair involved in meiotic recombination"/>
    <property type="evidence" value="ECO:0007669"/>
    <property type="project" value="TreeGrafter"/>
</dbReference>
<keyword evidence="2" id="KW-1017">Isopeptide bond</keyword>
<dbReference type="EMBL" id="VTPC01000566">
    <property type="protein sequence ID" value="KAF2905315.1"/>
    <property type="molecule type" value="Genomic_DNA"/>
</dbReference>
<protein>
    <recommendedName>
        <fullName evidence="9">Fanconi anemia group D2 protein</fullName>
    </recommendedName>
</protein>
<keyword evidence="8" id="KW-1185">Reference proteome</keyword>
<comment type="caution">
    <text evidence="7">The sequence shown here is derived from an EMBL/GenBank/DDBJ whole genome shotgun (WGS) entry which is preliminary data.</text>
</comment>
<comment type="subcellular location">
    <subcellularLocation>
        <location evidence="1">Nucleus</location>
    </subcellularLocation>
</comment>
<feature type="region of interest" description="Disordered" evidence="6">
    <location>
        <begin position="880"/>
        <end position="929"/>
    </location>
</feature>
<gene>
    <name evidence="7" type="ORF">ILUMI_00869</name>
</gene>
<dbReference type="GO" id="GO:0031573">
    <property type="term" value="P:mitotic intra-S DNA damage checkpoint signaling"/>
    <property type="evidence" value="ECO:0007669"/>
    <property type="project" value="TreeGrafter"/>
</dbReference>
<evidence type="ECO:0000256" key="6">
    <source>
        <dbReference type="SAM" id="MobiDB-lite"/>
    </source>
</evidence>
<evidence type="ECO:0000313" key="8">
    <source>
        <dbReference type="Proteomes" id="UP000801492"/>
    </source>
</evidence>
<dbReference type="GO" id="GO:0005634">
    <property type="term" value="C:nucleus"/>
    <property type="evidence" value="ECO:0007669"/>
    <property type="project" value="UniProtKB-SubCell"/>
</dbReference>
<sequence length="929" mass="103702">MSDKKGVTPVLNVLTSLLEDFEILQQHSVQLMGLLEKLDAIELKDAKLIFNLLCSLTCGERADDSMSGLHDEIHMIVRKQLSSAKKIVKHRGIIAAVAMAKALVTMVEQQSQDVMDDNSMTIADLPSGNPQDAATLLTLANTCTLGSPDSVGLYYDQLASMLMTTTNLDHQFMAWLYKLITGEFQNIFITESVPAPVNDIEMSMQYSLNTAEEVDAPIAVNIAELSLRSQYYENNSILTLAPLFRLLRLIHFRQHDKDLSTIDALLGCSVIMPNLNDIYSYDTEQLKQVTDCIFHCINWFREVISAFVTQKNRKLRHKVLERLTDVVSLENLLEKCLESIPEHKLPSSYFDVLSQTSKQLSPSKGANKVTRPRKKQKISDTIINPDDTVASTSAAVTQTTKTTTTTASKKKSKELIKTSENIFREMDTDIILLLRYPLKIDDLSSTVSQSSMVSQTTVLDINQFQFLMKDFVNKLETLSKNKDLGFSHMNVVNLNDLIADSIRLLPYIKKHLNVILSNIDSLLGQTDGCLDSEQIFTPEANNLKTAFALIIKSFNLIFGWSGFQHTKNLNLLKDCLKALRDETQSQMISVKGLSMEFATKTVNYVNYCLYLPSAVNLVQTIQSLYLITSNPELKKKITLISEKLLNKKWYNTNGDLEMGKNSSLHTDTLVKAYLSGASVKTVGGLVGTLQGQVSELKAKDDCLNMLSGINKMNFYIFYRCLCNTLVEAVKIEITSLTNNQHLVLWRATALTMQGLMTVVKAQETRTNLTSFLKSSVGILKIFLSSGIPILEIMLRSKTDEVIEIFKIIQTSTRFLHHLCCYSKYTKDTSLVAYVPQFRLLLESLLYRVKAALVANGCSAAFWMGTLRNRDLHGEDILSQSSMQTDESEQTGSDNEELPPDESEGEETEAPAAEEGGAASDGDSSASEIF</sequence>
<dbReference type="GO" id="GO:0007129">
    <property type="term" value="P:homologous chromosome pairing at meiosis"/>
    <property type="evidence" value="ECO:0007669"/>
    <property type="project" value="TreeGrafter"/>
</dbReference>
<name>A0A8K0DFF9_IGNLU</name>
<dbReference type="OrthoDB" id="27031at2759"/>
<feature type="compositionally biased region" description="Low complexity" evidence="6">
    <location>
        <begin position="909"/>
        <end position="929"/>
    </location>
</feature>
<evidence type="ECO:0000256" key="2">
    <source>
        <dbReference type="ARBA" id="ARBA00022499"/>
    </source>
</evidence>
<dbReference type="Pfam" id="PF14631">
    <property type="entry name" value="FancD2"/>
    <property type="match status" value="1"/>
</dbReference>
<dbReference type="GO" id="GO:0036297">
    <property type="term" value="P:interstrand cross-link repair"/>
    <property type="evidence" value="ECO:0007669"/>
    <property type="project" value="TreeGrafter"/>
</dbReference>
<evidence type="ECO:0000256" key="5">
    <source>
        <dbReference type="ARBA" id="ARBA00093456"/>
    </source>
</evidence>
<evidence type="ECO:0008006" key="9">
    <source>
        <dbReference type="Google" id="ProtNLM"/>
    </source>
</evidence>